<dbReference type="Gene3D" id="3.30.160.250">
    <property type="match status" value="1"/>
</dbReference>
<dbReference type="InterPro" id="IPR035069">
    <property type="entry name" value="TTHA1013/TTHA0281-like"/>
</dbReference>
<dbReference type="SUPFAM" id="SSF143100">
    <property type="entry name" value="TTHA1013/TTHA0281-like"/>
    <property type="match status" value="1"/>
</dbReference>
<dbReference type="Pfam" id="PF15919">
    <property type="entry name" value="HicB_lk_antitox"/>
    <property type="match status" value="1"/>
</dbReference>
<reference evidence="3" key="1">
    <citation type="journal article" date="2019" name="Int. J. Syst. Evol. Microbiol.">
        <title>The Global Catalogue of Microorganisms (GCM) 10K type strain sequencing project: providing services to taxonomists for standard genome sequencing and annotation.</title>
        <authorList>
            <consortium name="The Broad Institute Genomics Platform"/>
            <consortium name="The Broad Institute Genome Sequencing Center for Infectious Disease"/>
            <person name="Wu L."/>
            <person name="Ma J."/>
        </authorList>
    </citation>
    <scope>NUCLEOTIDE SEQUENCE [LARGE SCALE GENOMIC DNA]</scope>
    <source>
        <strain evidence="3">KCTC 12848</strain>
    </source>
</reference>
<dbReference type="EMBL" id="JBHUJD010000014">
    <property type="protein sequence ID" value="MFD2311186.1"/>
    <property type="molecule type" value="Genomic_DNA"/>
</dbReference>
<evidence type="ECO:0000259" key="1">
    <source>
        <dbReference type="Pfam" id="PF15919"/>
    </source>
</evidence>
<dbReference type="RefSeq" id="WP_265721255.1">
    <property type="nucleotide sequence ID" value="NZ_JAPIVK010000009.1"/>
</dbReference>
<name>A0ABW5EC88_9GAMM</name>
<gene>
    <name evidence="2" type="ORF">ACFSKX_12235</name>
</gene>
<keyword evidence="3" id="KW-1185">Reference proteome</keyword>
<dbReference type="Proteomes" id="UP001597425">
    <property type="component" value="Unassembled WGS sequence"/>
</dbReference>
<accession>A0ABW5EC88</accession>
<evidence type="ECO:0000313" key="2">
    <source>
        <dbReference type="EMBL" id="MFD2311186.1"/>
    </source>
</evidence>
<protein>
    <submittedName>
        <fullName evidence="2">Type II toxin-antitoxin system HicB family antitoxin</fullName>
    </submittedName>
</protein>
<organism evidence="2 3">
    <name type="scientific">Microbulbifer halophilus</name>
    <dbReference type="NCBI Taxonomy" id="453963"/>
    <lineage>
        <taxon>Bacteria</taxon>
        <taxon>Pseudomonadati</taxon>
        <taxon>Pseudomonadota</taxon>
        <taxon>Gammaproteobacteria</taxon>
        <taxon>Cellvibrionales</taxon>
        <taxon>Microbulbiferaceae</taxon>
        <taxon>Microbulbifer</taxon>
    </lineage>
</organism>
<comment type="caution">
    <text evidence="2">The sequence shown here is derived from an EMBL/GenBank/DDBJ whole genome shotgun (WGS) entry which is preliminary data.</text>
</comment>
<dbReference type="InterPro" id="IPR031807">
    <property type="entry name" value="HicB-like"/>
</dbReference>
<feature type="domain" description="HicB-like antitoxin of toxin-antitoxin system" evidence="1">
    <location>
        <begin position="3"/>
        <end position="89"/>
    </location>
</feature>
<evidence type="ECO:0000313" key="3">
    <source>
        <dbReference type="Proteomes" id="UP001597425"/>
    </source>
</evidence>
<proteinExistence type="predicted"/>
<sequence length="94" mass="10332">MRYPVVVHNIEYAGFGAIAPDLPHCHCHAETLDDTLQKMAETIVQRLEDVHAAGEALPEPGDIDTLRDNPAFAGGIWAIIDVAHSEVYPNKSER</sequence>